<gene>
    <name evidence="4" type="ORF">QQ020_26310</name>
</gene>
<keyword evidence="5" id="KW-1185">Reference proteome</keyword>
<accession>A0ABT8LDC5</accession>
<dbReference type="EMBL" id="JAUJEB010000007">
    <property type="protein sequence ID" value="MDN5215618.1"/>
    <property type="molecule type" value="Genomic_DNA"/>
</dbReference>
<dbReference type="SUPFAM" id="SSF56801">
    <property type="entry name" value="Acetyl-CoA synthetase-like"/>
    <property type="match status" value="1"/>
</dbReference>
<evidence type="ECO:0000256" key="1">
    <source>
        <dbReference type="ARBA" id="ARBA00022450"/>
    </source>
</evidence>
<dbReference type="Pfam" id="PF13193">
    <property type="entry name" value="AMP-binding_C"/>
    <property type="match status" value="1"/>
</dbReference>
<dbReference type="RefSeq" id="WP_346760957.1">
    <property type="nucleotide sequence ID" value="NZ_JAUJEB010000007.1"/>
</dbReference>
<feature type="domain" description="Carrier" evidence="3">
    <location>
        <begin position="533"/>
        <end position="608"/>
    </location>
</feature>
<name>A0ABT8LDC5_9BACT</name>
<dbReference type="InterPro" id="IPR025110">
    <property type="entry name" value="AMP-bd_C"/>
</dbReference>
<dbReference type="Gene3D" id="3.30.300.30">
    <property type="match status" value="1"/>
</dbReference>
<dbReference type="SUPFAM" id="SSF47336">
    <property type="entry name" value="ACP-like"/>
    <property type="match status" value="1"/>
</dbReference>
<protein>
    <submittedName>
        <fullName evidence="4">AMP-binding protein</fullName>
    </submittedName>
</protein>
<dbReference type="Pfam" id="PF00550">
    <property type="entry name" value="PP-binding"/>
    <property type="match status" value="1"/>
</dbReference>
<evidence type="ECO:0000313" key="4">
    <source>
        <dbReference type="EMBL" id="MDN5215618.1"/>
    </source>
</evidence>
<dbReference type="Gene3D" id="3.40.50.1820">
    <property type="entry name" value="alpha/beta hydrolase"/>
    <property type="match status" value="1"/>
</dbReference>
<dbReference type="InterPro" id="IPR045851">
    <property type="entry name" value="AMP-bd_C_sf"/>
</dbReference>
<dbReference type="InterPro" id="IPR001031">
    <property type="entry name" value="Thioesterase"/>
</dbReference>
<evidence type="ECO:0000256" key="2">
    <source>
        <dbReference type="ARBA" id="ARBA00022553"/>
    </source>
</evidence>
<reference evidence="4" key="1">
    <citation type="submission" date="2023-06" db="EMBL/GenBank/DDBJ databases">
        <title>Genomic of Agaribacillus aureum.</title>
        <authorList>
            <person name="Wang G."/>
        </authorList>
    </citation>
    <scope>NUCLEOTIDE SEQUENCE</scope>
    <source>
        <strain evidence="4">BMA12</strain>
    </source>
</reference>
<dbReference type="Proteomes" id="UP001172083">
    <property type="component" value="Unassembled WGS sequence"/>
</dbReference>
<dbReference type="PANTHER" id="PTHR45527:SF1">
    <property type="entry name" value="FATTY ACID SYNTHASE"/>
    <property type="match status" value="1"/>
</dbReference>
<dbReference type="SUPFAM" id="SSF53474">
    <property type="entry name" value="alpha/beta-Hydrolases"/>
    <property type="match status" value="1"/>
</dbReference>
<dbReference type="Pfam" id="PF00501">
    <property type="entry name" value="AMP-binding"/>
    <property type="match status" value="1"/>
</dbReference>
<evidence type="ECO:0000259" key="3">
    <source>
        <dbReference type="PROSITE" id="PS50075"/>
    </source>
</evidence>
<evidence type="ECO:0000313" key="5">
    <source>
        <dbReference type="Proteomes" id="UP001172083"/>
    </source>
</evidence>
<dbReference type="InterPro" id="IPR006162">
    <property type="entry name" value="Ppantetheine_attach_site"/>
</dbReference>
<keyword evidence="2" id="KW-0597">Phosphoprotein</keyword>
<dbReference type="Pfam" id="PF00975">
    <property type="entry name" value="Thioesterase"/>
    <property type="match status" value="1"/>
</dbReference>
<comment type="caution">
    <text evidence="4">The sequence shown here is derived from an EMBL/GenBank/DDBJ whole genome shotgun (WGS) entry which is preliminary data.</text>
</comment>
<keyword evidence="1" id="KW-0596">Phosphopantetheine</keyword>
<dbReference type="PROSITE" id="PS00455">
    <property type="entry name" value="AMP_BINDING"/>
    <property type="match status" value="1"/>
</dbReference>
<organism evidence="4 5">
    <name type="scientific">Agaribacillus aureus</name>
    <dbReference type="NCBI Taxonomy" id="3051825"/>
    <lineage>
        <taxon>Bacteria</taxon>
        <taxon>Pseudomonadati</taxon>
        <taxon>Bacteroidota</taxon>
        <taxon>Cytophagia</taxon>
        <taxon>Cytophagales</taxon>
        <taxon>Splendidivirgaceae</taxon>
        <taxon>Agaribacillus</taxon>
    </lineage>
</organism>
<dbReference type="PROSITE" id="PS00012">
    <property type="entry name" value="PHOSPHOPANTETHEINE"/>
    <property type="match status" value="1"/>
</dbReference>
<dbReference type="Gene3D" id="1.10.1200.10">
    <property type="entry name" value="ACP-like"/>
    <property type="match status" value="1"/>
</dbReference>
<sequence>MHRDNSIQNIKSPQFDKRETEQSVAKRFENMVALYPEHLAIKDRNSSYSYTALNEFSNQIAAVLNQRKDLVKAPVVIFLDQGSSFIATIFGVLKSGNYYVPLDPDFPFDRNSLVIKDSGARLLLVNDDTMAQAAELGDGQLEIVNIDTIDQSISKQNPTTDTSPDDLAYIIYTSGSTGNPKGIPQNQRNLLHGCMRRTNIQKITSDDRLTMLYSCSVMGSVYGIFGALLNGASLFPYNIKKYGLAGLEEWLLKEEITVYHSVSSVFRHFIPIIKGNTLFPSIRLLIFGGERVPYKNITMAWKHFSEHMVILTGLGSTETGTVRYFVINRETHIENQIVPIGYPVEDMEVLLLDENEQPVPRGEIGEICIKSRYIANQYWNLPELSKKVFKVIGDQENQILYKSGDLGLLTHDDLLIHKGRKDNQVKINGFRIELSEIELALMKHQAVKEAVVAVKENKNQEPQLTAYFCSETGDDIPVMDLRSFLKVQVPVYMLPTQFVQLASFPTTPNGKIDRKALTSVDTASLNGEEKSMEGLSDMEEHILKIWNTVLGVEGISIHDNFFELGGNSLLAARMLAEVETISQKRIPMAVLFTHNTIRKLGSVVSSISMDKNWSSLVAVNITGKNQPFYCIHGVGGNILNYQPLAESLGNEHPFYGLQAKGLNGQETPLFTIEEMATHYMEEIIEHNPDGPYFIGGSSFGGRVAFELASQLRQKGKEVGLVALLDTSVVYTHENIALGEKLVSNELNSWLRRVSYHINDFFATENSKKIKFISQKIKTIQRRQKNKNWQKKYQEHINQEGTIPLHLQDVKQACYQASKKYKMKPYDGKIHLFRAKDRGFMIIKDYDLGWSNFALGGVQVIDVPGTHTSILENPQVEFLAEQIKACIAEYIS</sequence>
<dbReference type="InterPro" id="IPR042099">
    <property type="entry name" value="ANL_N_sf"/>
</dbReference>
<dbReference type="InterPro" id="IPR009081">
    <property type="entry name" value="PP-bd_ACP"/>
</dbReference>
<dbReference type="CDD" id="cd05930">
    <property type="entry name" value="A_NRPS"/>
    <property type="match status" value="1"/>
</dbReference>
<dbReference type="InterPro" id="IPR029058">
    <property type="entry name" value="AB_hydrolase_fold"/>
</dbReference>
<dbReference type="Gene3D" id="3.40.50.12780">
    <property type="entry name" value="N-terminal domain of ligase-like"/>
    <property type="match status" value="1"/>
</dbReference>
<proteinExistence type="predicted"/>
<dbReference type="InterPro" id="IPR000873">
    <property type="entry name" value="AMP-dep_synth/lig_dom"/>
</dbReference>
<dbReference type="PANTHER" id="PTHR45527">
    <property type="entry name" value="NONRIBOSOMAL PEPTIDE SYNTHETASE"/>
    <property type="match status" value="1"/>
</dbReference>
<dbReference type="InterPro" id="IPR020845">
    <property type="entry name" value="AMP-binding_CS"/>
</dbReference>
<dbReference type="PROSITE" id="PS50075">
    <property type="entry name" value="CARRIER"/>
    <property type="match status" value="1"/>
</dbReference>
<dbReference type="InterPro" id="IPR036736">
    <property type="entry name" value="ACP-like_sf"/>
</dbReference>